<dbReference type="InterPro" id="IPR011990">
    <property type="entry name" value="TPR-like_helical_dom_sf"/>
</dbReference>
<evidence type="ECO:0000313" key="4">
    <source>
        <dbReference type="EMBL" id="MEG3183994.1"/>
    </source>
</evidence>
<dbReference type="SUPFAM" id="SSF55073">
    <property type="entry name" value="Nucleotide cyclase"/>
    <property type="match status" value="1"/>
</dbReference>
<protein>
    <submittedName>
        <fullName evidence="4">Peptide modification system cyclase</fullName>
    </submittedName>
</protein>
<keyword evidence="5" id="KW-1185">Reference proteome</keyword>
<dbReference type="CDD" id="cd07302">
    <property type="entry name" value="CHD"/>
    <property type="match status" value="1"/>
</dbReference>
<gene>
    <name evidence="4" type="ORF">SNE34_08225</name>
</gene>
<evidence type="ECO:0000313" key="5">
    <source>
        <dbReference type="Proteomes" id="UP001355056"/>
    </source>
</evidence>
<accession>A0ABU7YYL4</accession>
<keyword evidence="2 3" id="KW-0802">TPR repeat</keyword>
<dbReference type="NCBIfam" id="TIGR04510">
    <property type="entry name" value="mod_pep_cyc"/>
    <property type="match status" value="1"/>
</dbReference>
<dbReference type="EMBL" id="JAXGFP010000003">
    <property type="protein sequence ID" value="MEG3183994.1"/>
    <property type="molecule type" value="Genomic_DNA"/>
</dbReference>
<evidence type="ECO:0000256" key="2">
    <source>
        <dbReference type="ARBA" id="ARBA00022803"/>
    </source>
</evidence>
<evidence type="ECO:0000256" key="3">
    <source>
        <dbReference type="PROSITE-ProRule" id="PRU00339"/>
    </source>
</evidence>
<dbReference type="InterPro" id="IPR013105">
    <property type="entry name" value="TPR_2"/>
</dbReference>
<dbReference type="Gene3D" id="3.30.70.1230">
    <property type="entry name" value="Nucleotide cyclase"/>
    <property type="match status" value="1"/>
</dbReference>
<dbReference type="InterPro" id="IPR001054">
    <property type="entry name" value="A/G_cyclase"/>
</dbReference>
<dbReference type="RefSeq" id="WP_332616475.1">
    <property type="nucleotide sequence ID" value="NZ_JAXGFP010000003.1"/>
</dbReference>
<dbReference type="Gene3D" id="1.25.40.10">
    <property type="entry name" value="Tetratricopeptide repeat domain"/>
    <property type="match status" value="1"/>
</dbReference>
<sequence length="834" mass="90513">MNAQPTVATAPTAEPHGVPQLRTILLTDLVDSTALVERLGDGAAAELFRAHDRLVLRLQNEWRGRLIDRSDGLLLLFERPVDGLGFALDYARGLRELGAPHDTDIKARAGLHVGEVLSWRNSDEAVRLGAKPVEVEGLAKPMAGRLMAMARPGQLLMSAVAEPLAHRAARELGERGHSLLWKSHGRWRFKGVPEAQQVFEVGEPGITPLRAPQPSPKAWRDIPLWRRPAALAVELALVAAIGLGIWFTTRPQPAIAFNQRDWVVLADLRNLTGDTRYDDALETALRIGLEQSRHVNVVSDARVADILEQMSRDPTVVEVGRNLASEVAIRGGIRAVLLPTVSDAGGPVRVDIEVIDPHTQATVYATSAQGHGANSAVGSMGQASEDLRARLGEGLEAIQATSKPLAQVTTANLDALRAFTLGDHAYARQQLDEAEQHFNQALDLDPEFAMPRIGLARVAYAKTDVATALLHMEQAMGHPERLSDRERLAVAALSSLIRWEPDFIDKWVALSELYPDYHVAAFNTSNGMKYANRYPEMRDYANRASNPLAVTRPVALNYRGVAELAMGHVSEAEKSFALAASAGFPAVFIDPALTHAARRHFEQASAVLDVVEGPPQVAIEKRVLEMTLAADQGQWNRADQFADKLIASFAQPKAPFEWAARAAALAVHSRTQPVDESQRQARRLIELAENALASTPGRARESVANAALYAAYVAAGAGDTKTARRGLALAQATVDQAPAPVLANMAAIVRAQIDLNADDPAAATEHLRPFNTDSALLLTRLLRARALQVDATIGGQEPQKLTKTLAWRARAYGEWAAERPPVLEALSPRIQQTN</sequence>
<comment type="caution">
    <text evidence="4">The sequence shown here is derived from an EMBL/GenBank/DDBJ whole genome shotgun (WGS) entry which is preliminary data.</text>
</comment>
<dbReference type="InterPro" id="IPR019734">
    <property type="entry name" value="TPR_rpt"/>
</dbReference>
<reference evidence="4 5" key="1">
    <citation type="journal article" date="2016" name="Int. J. Syst. Evol. Microbiol.">
        <title>Lysobacter erysipheiresistens sp. nov., an antagonist of powdery mildew, isolated from tobacco-cultivated soil.</title>
        <authorList>
            <person name="Xie B."/>
            <person name="Li T."/>
            <person name="Lin X."/>
            <person name="Wang C.J."/>
            <person name="Chen Y.J."/>
            <person name="Liu W.J."/>
            <person name="Zhao Z.W."/>
        </authorList>
    </citation>
    <scope>NUCLEOTIDE SEQUENCE [LARGE SCALE GENOMIC DNA]</scope>
    <source>
        <strain evidence="4 5">RS-LYSO-3</strain>
    </source>
</reference>
<name>A0ABU7YYL4_9GAMM</name>
<dbReference type="Pfam" id="PF07719">
    <property type="entry name" value="TPR_2"/>
    <property type="match status" value="1"/>
</dbReference>
<proteinExistence type="predicted"/>
<organism evidence="4 5">
    <name type="scientific">Novilysobacter erysipheiresistens</name>
    <dbReference type="NCBI Taxonomy" id="1749332"/>
    <lineage>
        <taxon>Bacteria</taxon>
        <taxon>Pseudomonadati</taxon>
        <taxon>Pseudomonadota</taxon>
        <taxon>Gammaproteobacteria</taxon>
        <taxon>Lysobacterales</taxon>
        <taxon>Lysobacteraceae</taxon>
        <taxon>Novilysobacter</taxon>
    </lineage>
</organism>
<evidence type="ECO:0000256" key="1">
    <source>
        <dbReference type="ARBA" id="ARBA00022737"/>
    </source>
</evidence>
<feature type="repeat" description="TPR" evidence="3">
    <location>
        <begin position="415"/>
        <end position="448"/>
    </location>
</feature>
<dbReference type="Proteomes" id="UP001355056">
    <property type="component" value="Unassembled WGS sequence"/>
</dbReference>
<keyword evidence="1" id="KW-0677">Repeat</keyword>
<dbReference type="InterPro" id="IPR029787">
    <property type="entry name" value="Nucleotide_cyclase"/>
</dbReference>
<dbReference type="PROSITE" id="PS50005">
    <property type="entry name" value="TPR"/>
    <property type="match status" value="1"/>
</dbReference>
<dbReference type="SUPFAM" id="SSF48452">
    <property type="entry name" value="TPR-like"/>
    <property type="match status" value="1"/>
</dbReference>
<dbReference type="InterPro" id="IPR030966">
    <property type="entry name" value="Mod_pep_cyc"/>
</dbReference>